<accession>A0A409XWK6</accession>
<feature type="transmembrane region" description="Helical" evidence="1">
    <location>
        <begin position="141"/>
        <end position="162"/>
    </location>
</feature>
<protein>
    <recommendedName>
        <fullName evidence="2">DUF6534 domain-containing protein</fullName>
    </recommendedName>
</protein>
<keyword evidence="1" id="KW-1133">Transmembrane helix</keyword>
<evidence type="ECO:0000259" key="2">
    <source>
        <dbReference type="Pfam" id="PF20152"/>
    </source>
</evidence>
<dbReference type="Proteomes" id="UP000283269">
    <property type="component" value="Unassembled WGS sequence"/>
</dbReference>
<gene>
    <name evidence="3" type="ORF">CVT25_011669</name>
</gene>
<dbReference type="Pfam" id="PF20152">
    <property type="entry name" value="DUF6534"/>
    <property type="match status" value="2"/>
</dbReference>
<feature type="transmembrane region" description="Helical" evidence="1">
    <location>
        <begin position="24"/>
        <end position="44"/>
    </location>
</feature>
<reference evidence="3 4" key="1">
    <citation type="journal article" date="2018" name="Evol. Lett.">
        <title>Horizontal gene cluster transfer increased hallucinogenic mushroom diversity.</title>
        <authorList>
            <person name="Reynolds H.T."/>
            <person name="Vijayakumar V."/>
            <person name="Gluck-Thaler E."/>
            <person name="Korotkin H.B."/>
            <person name="Matheny P.B."/>
            <person name="Slot J.C."/>
        </authorList>
    </citation>
    <scope>NUCLEOTIDE SEQUENCE [LARGE SCALE GENOMIC DNA]</scope>
    <source>
        <strain evidence="3 4">2631</strain>
    </source>
</reference>
<feature type="transmembrane region" description="Helical" evidence="1">
    <location>
        <begin position="198"/>
        <end position="222"/>
    </location>
</feature>
<dbReference type="InterPro" id="IPR045339">
    <property type="entry name" value="DUF6534"/>
</dbReference>
<evidence type="ECO:0000256" key="1">
    <source>
        <dbReference type="SAM" id="Phobius"/>
    </source>
</evidence>
<evidence type="ECO:0000313" key="3">
    <source>
        <dbReference type="EMBL" id="PPQ95126.1"/>
    </source>
</evidence>
<proteinExistence type="predicted"/>
<sequence length="613" mass="67817">KLFLNKTDLYYLAFPTDTARTKTLVYLTFILETLQTLLSMKTIFDAFVYGFLAPSLSSLDHIGNLWFAVPILGGSVACISQSFYAYRITVLGRPFKGAIYAAGVIALLALAQMAGAIAIGVEMLHAKQFSHFVDSKVKITVAFWNGGGALCDIIIAICMTYIDEPFPVSICWHRPELEMLLASSSGGMQSTRTIVERLVRLTIETGSLTACIAILNIILTMLPGEPTYYQTTANVLSKMYANTMLVVLNSRMRFARRYEGSREKSIRAGASTQIAISSKSDFDVFVYGFLNPDSLNDIYANTMLALLNSRIRFINGYEGSQGRRGRLETHGTLRLEPCSSQKHGRQKSSRQPYLYNMAFPNDVPRTKVLLYLVFTLETLQTLLSSKTGFDVFVYGFLNPVSLDHIGNLWFVVPVLGGLVACISQSFYAYRIVILGRHLNIKGLKYAPGIIALLALAQIAGSIAVGVEMLQAKQFSLFLNSRAKITITGINTKLYKFWNGSSALCDIMIAVCMTYILLTSSSGGMRNTRRLVERLVRLTIETGSLTACIAILNIVLNMLPGEPTYYQPSATVLSKIYANTMFAVLNSRMQFGDGYEGSRDRQATQWVSVIGFVQ</sequence>
<feature type="domain" description="DUF6534" evidence="2">
    <location>
        <begin position="149"/>
        <end position="252"/>
    </location>
</feature>
<dbReference type="OrthoDB" id="3223377at2759"/>
<keyword evidence="1" id="KW-0472">Membrane</keyword>
<dbReference type="InParanoid" id="A0A409XWK6"/>
<feature type="transmembrane region" description="Helical" evidence="1">
    <location>
        <begin position="496"/>
        <end position="517"/>
    </location>
</feature>
<dbReference type="AlphaFoldDB" id="A0A409XWK6"/>
<feature type="transmembrane region" description="Helical" evidence="1">
    <location>
        <begin position="409"/>
        <end position="433"/>
    </location>
</feature>
<feature type="domain" description="DUF6534" evidence="2">
    <location>
        <begin position="501"/>
        <end position="588"/>
    </location>
</feature>
<organism evidence="3 4">
    <name type="scientific">Psilocybe cyanescens</name>
    <dbReference type="NCBI Taxonomy" id="93625"/>
    <lineage>
        <taxon>Eukaryota</taxon>
        <taxon>Fungi</taxon>
        <taxon>Dikarya</taxon>
        <taxon>Basidiomycota</taxon>
        <taxon>Agaricomycotina</taxon>
        <taxon>Agaricomycetes</taxon>
        <taxon>Agaricomycetidae</taxon>
        <taxon>Agaricales</taxon>
        <taxon>Agaricineae</taxon>
        <taxon>Strophariaceae</taxon>
        <taxon>Psilocybe</taxon>
    </lineage>
</organism>
<feature type="transmembrane region" description="Helical" evidence="1">
    <location>
        <begin position="537"/>
        <end position="558"/>
    </location>
</feature>
<feature type="transmembrane region" description="Helical" evidence="1">
    <location>
        <begin position="228"/>
        <end position="248"/>
    </location>
</feature>
<keyword evidence="4" id="KW-1185">Reference proteome</keyword>
<feature type="transmembrane region" description="Helical" evidence="1">
    <location>
        <begin position="98"/>
        <end position="121"/>
    </location>
</feature>
<dbReference type="PANTHER" id="PTHR40465:SF1">
    <property type="entry name" value="DUF6534 DOMAIN-CONTAINING PROTEIN"/>
    <property type="match status" value="1"/>
</dbReference>
<feature type="transmembrane region" description="Helical" evidence="1">
    <location>
        <begin position="368"/>
        <end position="389"/>
    </location>
</feature>
<feature type="transmembrane region" description="Helical" evidence="1">
    <location>
        <begin position="64"/>
        <end position="86"/>
    </location>
</feature>
<feature type="transmembrane region" description="Helical" evidence="1">
    <location>
        <begin position="445"/>
        <end position="466"/>
    </location>
</feature>
<evidence type="ECO:0000313" key="4">
    <source>
        <dbReference type="Proteomes" id="UP000283269"/>
    </source>
</evidence>
<feature type="non-terminal residue" evidence="3">
    <location>
        <position position="1"/>
    </location>
</feature>
<name>A0A409XWK6_PSICY</name>
<comment type="caution">
    <text evidence="3">The sequence shown here is derived from an EMBL/GenBank/DDBJ whole genome shotgun (WGS) entry which is preliminary data.</text>
</comment>
<keyword evidence="1" id="KW-0812">Transmembrane</keyword>
<dbReference type="PANTHER" id="PTHR40465">
    <property type="entry name" value="CHROMOSOME 1, WHOLE GENOME SHOTGUN SEQUENCE"/>
    <property type="match status" value="1"/>
</dbReference>
<dbReference type="EMBL" id="NHYD01000088">
    <property type="protein sequence ID" value="PPQ95126.1"/>
    <property type="molecule type" value="Genomic_DNA"/>
</dbReference>